<feature type="transmembrane region" description="Helical" evidence="1">
    <location>
        <begin position="151"/>
        <end position="171"/>
    </location>
</feature>
<organism evidence="2 3">
    <name type="scientific">Dulcicalothrix desertica PCC 7102</name>
    <dbReference type="NCBI Taxonomy" id="232991"/>
    <lineage>
        <taxon>Bacteria</taxon>
        <taxon>Bacillati</taxon>
        <taxon>Cyanobacteriota</taxon>
        <taxon>Cyanophyceae</taxon>
        <taxon>Nostocales</taxon>
        <taxon>Calotrichaceae</taxon>
        <taxon>Dulcicalothrix</taxon>
    </lineage>
</organism>
<feature type="transmembrane region" description="Helical" evidence="1">
    <location>
        <begin position="12"/>
        <end position="32"/>
    </location>
</feature>
<dbReference type="EMBL" id="RSCL01000027">
    <property type="protein sequence ID" value="RUS99220.1"/>
    <property type="molecule type" value="Genomic_DNA"/>
</dbReference>
<feature type="transmembrane region" description="Helical" evidence="1">
    <location>
        <begin position="93"/>
        <end position="114"/>
    </location>
</feature>
<sequence>MVANSSEIKKSVNGALISGIVLTVLGIVGIALPVVSTIFAETWVALILITAGFTKLVYATQTRHEGGFIWKILLSALYIATGIMLFVYPLTGILTLTLLLGSFLLTEGTFELILAFRIRPQQNWTWALGNGIVTLILGALIWFQFPYNAPWLIGTGLGASILATGVSRVMLSINARSALNSADQSLDQGASA</sequence>
<dbReference type="RefSeq" id="WP_127085985.1">
    <property type="nucleotide sequence ID" value="NZ_RSCL01000027.1"/>
</dbReference>
<reference evidence="2" key="1">
    <citation type="submission" date="2018-12" db="EMBL/GenBank/DDBJ databases">
        <authorList>
            <person name="Will S."/>
            <person name="Neumann-Schaal M."/>
            <person name="Henke P."/>
        </authorList>
    </citation>
    <scope>NUCLEOTIDE SEQUENCE</scope>
    <source>
        <strain evidence="2">PCC 7102</strain>
    </source>
</reference>
<evidence type="ECO:0000313" key="2">
    <source>
        <dbReference type="EMBL" id="RUS99220.1"/>
    </source>
</evidence>
<keyword evidence="3" id="KW-1185">Reference proteome</keyword>
<dbReference type="Proteomes" id="UP000271624">
    <property type="component" value="Unassembled WGS sequence"/>
</dbReference>
<dbReference type="PANTHER" id="PTHR34989">
    <property type="entry name" value="PROTEIN HDED"/>
    <property type="match status" value="1"/>
</dbReference>
<keyword evidence="1" id="KW-0472">Membrane</keyword>
<gene>
    <name evidence="2" type="ORF">DSM106972_079220</name>
</gene>
<dbReference type="InterPro" id="IPR052712">
    <property type="entry name" value="Acid_resist_chaperone_HdeD"/>
</dbReference>
<feature type="transmembrane region" description="Helical" evidence="1">
    <location>
        <begin position="126"/>
        <end position="145"/>
    </location>
</feature>
<accession>A0A3S1AEW8</accession>
<name>A0A3S1AEW8_9CYAN</name>
<dbReference type="PANTHER" id="PTHR34989:SF1">
    <property type="entry name" value="PROTEIN HDED"/>
    <property type="match status" value="1"/>
</dbReference>
<keyword evidence="1" id="KW-0812">Transmembrane</keyword>
<dbReference type="GO" id="GO:0005886">
    <property type="term" value="C:plasma membrane"/>
    <property type="evidence" value="ECO:0007669"/>
    <property type="project" value="TreeGrafter"/>
</dbReference>
<dbReference type="InterPro" id="IPR005325">
    <property type="entry name" value="DUF308_memb"/>
</dbReference>
<feature type="transmembrane region" description="Helical" evidence="1">
    <location>
        <begin position="68"/>
        <end position="87"/>
    </location>
</feature>
<dbReference type="Pfam" id="PF03729">
    <property type="entry name" value="DUF308"/>
    <property type="match status" value="1"/>
</dbReference>
<reference evidence="2" key="2">
    <citation type="journal article" date="2019" name="Genome Biol. Evol.">
        <title>Day and night: Metabolic profiles and evolutionary relationships of six axenic non-marine cyanobacteria.</title>
        <authorList>
            <person name="Will S.E."/>
            <person name="Henke P."/>
            <person name="Boedeker C."/>
            <person name="Huang S."/>
            <person name="Brinkmann H."/>
            <person name="Rohde M."/>
            <person name="Jarek M."/>
            <person name="Friedl T."/>
            <person name="Seufert S."/>
            <person name="Schumacher M."/>
            <person name="Overmann J."/>
            <person name="Neumann-Schaal M."/>
            <person name="Petersen J."/>
        </authorList>
    </citation>
    <scope>NUCLEOTIDE SEQUENCE [LARGE SCALE GENOMIC DNA]</scope>
    <source>
        <strain evidence="2">PCC 7102</strain>
    </source>
</reference>
<dbReference type="OrthoDB" id="9815400at2"/>
<evidence type="ECO:0008006" key="4">
    <source>
        <dbReference type="Google" id="ProtNLM"/>
    </source>
</evidence>
<dbReference type="AlphaFoldDB" id="A0A3S1AEW8"/>
<comment type="caution">
    <text evidence="2">The sequence shown here is derived from an EMBL/GenBank/DDBJ whole genome shotgun (WGS) entry which is preliminary data.</text>
</comment>
<feature type="transmembrane region" description="Helical" evidence="1">
    <location>
        <begin position="38"/>
        <end position="56"/>
    </location>
</feature>
<protein>
    <recommendedName>
        <fullName evidence="4">HdeD family acid-resistance protein</fullName>
    </recommendedName>
</protein>
<evidence type="ECO:0000313" key="3">
    <source>
        <dbReference type="Proteomes" id="UP000271624"/>
    </source>
</evidence>
<proteinExistence type="predicted"/>
<keyword evidence="1" id="KW-1133">Transmembrane helix</keyword>
<evidence type="ECO:0000256" key="1">
    <source>
        <dbReference type="SAM" id="Phobius"/>
    </source>
</evidence>